<comment type="caution">
    <text evidence="1">The sequence shown here is derived from an EMBL/GenBank/DDBJ whole genome shotgun (WGS) entry which is preliminary data.</text>
</comment>
<evidence type="ECO:0000313" key="1">
    <source>
        <dbReference type="EMBL" id="ORY95901.1"/>
    </source>
</evidence>
<accession>A0A1X2HB45</accession>
<reference evidence="1 2" key="1">
    <citation type="submission" date="2016-07" db="EMBL/GenBank/DDBJ databases">
        <title>Pervasive Adenine N6-methylation of Active Genes in Fungi.</title>
        <authorList>
            <consortium name="DOE Joint Genome Institute"/>
            <person name="Mondo S.J."/>
            <person name="Dannebaum R.O."/>
            <person name="Kuo R.C."/>
            <person name="Labutti K."/>
            <person name="Haridas S."/>
            <person name="Kuo A."/>
            <person name="Salamov A."/>
            <person name="Ahrendt S.R."/>
            <person name="Lipzen A."/>
            <person name="Sullivan W."/>
            <person name="Andreopoulos W.B."/>
            <person name="Clum A."/>
            <person name="Lindquist E."/>
            <person name="Daum C."/>
            <person name="Ramamoorthy G.K."/>
            <person name="Gryganskyi A."/>
            <person name="Culley D."/>
            <person name="Magnuson J.K."/>
            <person name="James T.Y."/>
            <person name="O'Malley M.A."/>
            <person name="Stajich J.E."/>
            <person name="Spatafora J.W."/>
            <person name="Visel A."/>
            <person name="Grigoriev I.V."/>
        </authorList>
    </citation>
    <scope>NUCLEOTIDE SEQUENCE [LARGE SCALE GENOMIC DNA]</scope>
    <source>
        <strain evidence="1 2">NRRL 2496</strain>
    </source>
</reference>
<name>A0A1X2HB45_SYNRA</name>
<keyword evidence="2" id="KW-1185">Reference proteome</keyword>
<gene>
    <name evidence="1" type="ORF">BCR43DRAFT_493785</name>
</gene>
<protein>
    <recommendedName>
        <fullName evidence="3">Adhesin domain-containing protein</fullName>
    </recommendedName>
</protein>
<proteinExistence type="predicted"/>
<dbReference type="OrthoDB" id="5570013at2759"/>
<evidence type="ECO:0008006" key="3">
    <source>
        <dbReference type="Google" id="ProtNLM"/>
    </source>
</evidence>
<dbReference type="Proteomes" id="UP000242180">
    <property type="component" value="Unassembled WGS sequence"/>
</dbReference>
<dbReference type="STRING" id="13706.A0A1X2HB45"/>
<dbReference type="AlphaFoldDB" id="A0A1X2HB45"/>
<dbReference type="EMBL" id="MCGN01000006">
    <property type="protein sequence ID" value="ORY95901.1"/>
    <property type="molecule type" value="Genomic_DNA"/>
</dbReference>
<dbReference type="InParanoid" id="A0A1X2HB45"/>
<organism evidence="1 2">
    <name type="scientific">Syncephalastrum racemosum</name>
    <name type="common">Filamentous fungus</name>
    <dbReference type="NCBI Taxonomy" id="13706"/>
    <lineage>
        <taxon>Eukaryota</taxon>
        <taxon>Fungi</taxon>
        <taxon>Fungi incertae sedis</taxon>
        <taxon>Mucoromycota</taxon>
        <taxon>Mucoromycotina</taxon>
        <taxon>Mucoromycetes</taxon>
        <taxon>Mucorales</taxon>
        <taxon>Syncephalastraceae</taxon>
        <taxon>Syncephalastrum</taxon>
    </lineage>
</organism>
<evidence type="ECO:0000313" key="2">
    <source>
        <dbReference type="Proteomes" id="UP000242180"/>
    </source>
</evidence>
<sequence length="395" mass="42582">MVVAAVIHVAVAGAFSRRFSAAVEASSSNSAGASCLPEGASWLTLPHVIRADVGDQVKITLDGWNSKVQLTEGSEIYPTIRIHATPADFANQIKFKTIKSGSQTEVQVEVPSRWKFWCNEAIVEVQAPRSGISLVSNKKVELRAPSVRHIEVMGDRAQIVQPSDTQWQGESLVLQTKYASIQLLGKRLQATTEIQLSSKYSYTKLGADTIDTPVLHVKTSNAHLEVSSHLISNMVDLVASNGYISLSNTVDAPQVSLTTSNAYISVTGQMHAEDLRATTTNAKIDLNHARILRHVEARTSNAYIHASLAGSASDVVSIFTTSNANMDIAMPTYFVGNFNIKTSQSAATIETHEPQAVRFTVDQEYHKQGVYHKGGGGSVDATTSNAKANLAFTAT</sequence>